<evidence type="ECO:0000313" key="2">
    <source>
        <dbReference type="EMBL" id="MFC3913216.1"/>
    </source>
</evidence>
<protein>
    <submittedName>
        <fullName evidence="2">DUF190 domain-containing protein</fullName>
    </submittedName>
</protein>
<proteinExistence type="inferred from homology"/>
<organism evidence="2 3">
    <name type="scientific">Pseudaeromonas sharmana</name>
    <dbReference type="NCBI Taxonomy" id="328412"/>
    <lineage>
        <taxon>Bacteria</taxon>
        <taxon>Pseudomonadati</taxon>
        <taxon>Pseudomonadota</taxon>
        <taxon>Gammaproteobacteria</taxon>
        <taxon>Aeromonadales</taxon>
        <taxon>Aeromonadaceae</taxon>
        <taxon>Pseudaeromonas</taxon>
    </lineage>
</organism>
<comment type="caution">
    <text evidence="2">The sequence shown here is derived from an EMBL/GenBank/DDBJ whole genome shotgun (WGS) entry which is preliminary data.</text>
</comment>
<dbReference type="Pfam" id="PF02641">
    <property type="entry name" value="DUF190"/>
    <property type="match status" value="1"/>
</dbReference>
<dbReference type="Proteomes" id="UP001595692">
    <property type="component" value="Unassembled WGS sequence"/>
</dbReference>
<sequence>MQGYKLSFFTQQDRRVHGQSVAQWIIEAARNLGVRGATMFAASEGFGHDHKLHSIHFFELSDQPLEVTLAVTPDEAESIFNMLKNNNIDVFYTLTPIEFGMVSERI</sequence>
<reference evidence="3" key="1">
    <citation type="journal article" date="2019" name="Int. J. Syst. Evol. Microbiol.">
        <title>The Global Catalogue of Microorganisms (GCM) 10K type strain sequencing project: providing services to taxonomists for standard genome sequencing and annotation.</title>
        <authorList>
            <consortium name="The Broad Institute Genomics Platform"/>
            <consortium name="The Broad Institute Genome Sequencing Center for Infectious Disease"/>
            <person name="Wu L."/>
            <person name="Ma J."/>
        </authorList>
    </citation>
    <scope>NUCLEOTIDE SEQUENCE [LARGE SCALE GENOMIC DNA]</scope>
    <source>
        <strain evidence="3">CCUG 54939</strain>
    </source>
</reference>
<dbReference type="InterPro" id="IPR015867">
    <property type="entry name" value="N-reg_PII/ATP_PRibTrfase_C"/>
</dbReference>
<accession>A0ABV8CM05</accession>
<dbReference type="Gene3D" id="3.30.70.120">
    <property type="match status" value="1"/>
</dbReference>
<comment type="similarity">
    <text evidence="1">Belongs to the UPF0166 family.</text>
</comment>
<evidence type="ECO:0000256" key="1">
    <source>
        <dbReference type="ARBA" id="ARBA00010554"/>
    </source>
</evidence>
<evidence type="ECO:0000313" key="3">
    <source>
        <dbReference type="Proteomes" id="UP001595692"/>
    </source>
</evidence>
<dbReference type="InterPro" id="IPR003793">
    <property type="entry name" value="UPF0166"/>
</dbReference>
<dbReference type="SUPFAM" id="SSF54913">
    <property type="entry name" value="GlnB-like"/>
    <property type="match status" value="1"/>
</dbReference>
<dbReference type="EMBL" id="JBHSAF010000006">
    <property type="protein sequence ID" value="MFC3913216.1"/>
    <property type="molecule type" value="Genomic_DNA"/>
</dbReference>
<gene>
    <name evidence="2" type="ORF">ACFOSS_07040</name>
</gene>
<dbReference type="RefSeq" id="WP_377151480.1">
    <property type="nucleotide sequence ID" value="NZ_JBHSAF010000006.1"/>
</dbReference>
<name>A0ABV8CM05_9GAMM</name>
<keyword evidence="3" id="KW-1185">Reference proteome</keyword>
<dbReference type="InterPro" id="IPR011322">
    <property type="entry name" value="N-reg_PII-like_a/b"/>
</dbReference>